<name>A0A931GZN0_9BACT</name>
<evidence type="ECO:0000256" key="2">
    <source>
        <dbReference type="ARBA" id="ARBA00023002"/>
    </source>
</evidence>
<evidence type="ECO:0000256" key="3">
    <source>
        <dbReference type="RuleBase" id="RU000363"/>
    </source>
</evidence>
<dbReference type="EMBL" id="JADWYR010000002">
    <property type="protein sequence ID" value="MBG9378314.1"/>
    <property type="molecule type" value="Genomic_DNA"/>
</dbReference>
<proteinExistence type="inferred from homology"/>
<keyword evidence="2" id="KW-0560">Oxidoreductase</keyword>
<dbReference type="GO" id="GO:0016020">
    <property type="term" value="C:membrane"/>
    <property type="evidence" value="ECO:0007669"/>
    <property type="project" value="TreeGrafter"/>
</dbReference>
<dbReference type="PROSITE" id="PS00061">
    <property type="entry name" value="ADH_SHORT"/>
    <property type="match status" value="1"/>
</dbReference>
<dbReference type="PANTHER" id="PTHR44196:SF1">
    <property type="entry name" value="DEHYDROGENASE_REDUCTASE SDR FAMILY MEMBER 7B"/>
    <property type="match status" value="1"/>
</dbReference>
<reference evidence="4" key="1">
    <citation type="submission" date="2020-11" db="EMBL/GenBank/DDBJ databases">
        <title>Bacterial whole genome sequence for Panacibacter sp. DH6.</title>
        <authorList>
            <person name="Le V."/>
            <person name="Ko S."/>
            <person name="Ahn C.-Y."/>
            <person name="Oh H.-M."/>
        </authorList>
    </citation>
    <scope>NUCLEOTIDE SEQUENCE</scope>
    <source>
        <strain evidence="4">DH6</strain>
    </source>
</reference>
<dbReference type="Proteomes" id="UP000628448">
    <property type="component" value="Unassembled WGS sequence"/>
</dbReference>
<dbReference type="RefSeq" id="WP_196992352.1">
    <property type="nucleotide sequence ID" value="NZ_JADWYR010000002.1"/>
</dbReference>
<dbReference type="PRINTS" id="PR00081">
    <property type="entry name" value="GDHRDH"/>
</dbReference>
<comment type="similarity">
    <text evidence="1 3">Belongs to the short-chain dehydrogenases/reductases (SDR) family.</text>
</comment>
<gene>
    <name evidence="4" type="ORF">I5907_18900</name>
</gene>
<dbReference type="Gene3D" id="3.40.50.720">
    <property type="entry name" value="NAD(P)-binding Rossmann-like Domain"/>
    <property type="match status" value="1"/>
</dbReference>
<keyword evidence="5" id="KW-1185">Reference proteome</keyword>
<dbReference type="PIRSF" id="PIRSF000126">
    <property type="entry name" value="11-beta-HSD1"/>
    <property type="match status" value="1"/>
</dbReference>
<dbReference type="InterPro" id="IPR036291">
    <property type="entry name" value="NAD(P)-bd_dom_sf"/>
</dbReference>
<evidence type="ECO:0000313" key="5">
    <source>
        <dbReference type="Proteomes" id="UP000628448"/>
    </source>
</evidence>
<evidence type="ECO:0000313" key="4">
    <source>
        <dbReference type="EMBL" id="MBG9378314.1"/>
    </source>
</evidence>
<sequence length="262" mass="28837">MYTLITGASSGIGKAFAFECASRGMNLLLIALPGEELCGLSRAIREKFSVACHCHGIDLSQSCAAEEVHNWVTAHSFKVNVLINNVGIGSKGAFEKLTREFYQKQINLNVVTTCLLTRLFVEDMKQNRPAYILNMGSMGGFFSLPEKTVYSATKAFIYSFSKALRLELEGTGVSVSVVCPGGIDSNANTIASNKELKGLAKASILQPCQVAKESIDKMLKGYATIIPGRCNRFIYNISRFTPSFIQQMLVRKAFSRLKKQEY</sequence>
<comment type="caution">
    <text evidence="4">The sequence shown here is derived from an EMBL/GenBank/DDBJ whole genome shotgun (WGS) entry which is preliminary data.</text>
</comment>
<dbReference type="Pfam" id="PF00106">
    <property type="entry name" value="adh_short"/>
    <property type="match status" value="1"/>
</dbReference>
<dbReference type="PRINTS" id="PR00080">
    <property type="entry name" value="SDRFAMILY"/>
</dbReference>
<accession>A0A931GZN0</accession>
<evidence type="ECO:0000256" key="1">
    <source>
        <dbReference type="ARBA" id="ARBA00006484"/>
    </source>
</evidence>
<dbReference type="CDD" id="cd05233">
    <property type="entry name" value="SDR_c"/>
    <property type="match status" value="1"/>
</dbReference>
<dbReference type="GO" id="GO:0016491">
    <property type="term" value="F:oxidoreductase activity"/>
    <property type="evidence" value="ECO:0007669"/>
    <property type="project" value="UniProtKB-KW"/>
</dbReference>
<dbReference type="PANTHER" id="PTHR44196">
    <property type="entry name" value="DEHYDROGENASE/REDUCTASE SDR FAMILY MEMBER 7B"/>
    <property type="match status" value="1"/>
</dbReference>
<protein>
    <submittedName>
        <fullName evidence="4">SDR family NAD(P)-dependent oxidoreductase</fullName>
    </submittedName>
</protein>
<dbReference type="InterPro" id="IPR002347">
    <property type="entry name" value="SDR_fam"/>
</dbReference>
<organism evidence="4 5">
    <name type="scientific">Panacibacter microcysteis</name>
    <dbReference type="NCBI Taxonomy" id="2793269"/>
    <lineage>
        <taxon>Bacteria</taxon>
        <taxon>Pseudomonadati</taxon>
        <taxon>Bacteroidota</taxon>
        <taxon>Chitinophagia</taxon>
        <taxon>Chitinophagales</taxon>
        <taxon>Chitinophagaceae</taxon>
        <taxon>Panacibacter</taxon>
    </lineage>
</organism>
<dbReference type="AlphaFoldDB" id="A0A931GZN0"/>
<dbReference type="SUPFAM" id="SSF51735">
    <property type="entry name" value="NAD(P)-binding Rossmann-fold domains"/>
    <property type="match status" value="1"/>
</dbReference>
<dbReference type="InterPro" id="IPR020904">
    <property type="entry name" value="Sc_DH/Rdtase_CS"/>
</dbReference>